<dbReference type="AlphaFoldDB" id="A0A0C3E5W1"/>
<reference evidence="2" key="2">
    <citation type="submission" date="2015-01" db="EMBL/GenBank/DDBJ databases">
        <title>Evolutionary Origins and Diversification of the Mycorrhizal Mutualists.</title>
        <authorList>
            <consortium name="DOE Joint Genome Institute"/>
            <consortium name="Mycorrhizal Genomics Consortium"/>
            <person name="Kohler A."/>
            <person name="Kuo A."/>
            <person name="Nagy L.G."/>
            <person name="Floudas D."/>
            <person name="Copeland A."/>
            <person name="Barry K.W."/>
            <person name="Cichocki N."/>
            <person name="Veneault-Fourrey C."/>
            <person name="LaButti K."/>
            <person name="Lindquist E.A."/>
            <person name="Lipzen A."/>
            <person name="Lundell T."/>
            <person name="Morin E."/>
            <person name="Murat C."/>
            <person name="Riley R."/>
            <person name="Ohm R."/>
            <person name="Sun H."/>
            <person name="Tunlid A."/>
            <person name="Henrissat B."/>
            <person name="Grigoriev I.V."/>
            <person name="Hibbett D.S."/>
            <person name="Martin F."/>
        </authorList>
    </citation>
    <scope>NUCLEOTIDE SEQUENCE [LARGE SCALE GENOMIC DNA]</scope>
    <source>
        <strain evidence="2">Foug A</strain>
    </source>
</reference>
<keyword evidence="2" id="KW-1185">Reference proteome</keyword>
<dbReference type="EMBL" id="KN822032">
    <property type="protein sequence ID" value="KIM63829.1"/>
    <property type="molecule type" value="Genomic_DNA"/>
</dbReference>
<dbReference type="HOGENOM" id="CLU_1723425_0_0_1"/>
<accession>A0A0C3E5W1</accession>
<organism evidence="1 2">
    <name type="scientific">Scleroderma citrinum Foug A</name>
    <dbReference type="NCBI Taxonomy" id="1036808"/>
    <lineage>
        <taxon>Eukaryota</taxon>
        <taxon>Fungi</taxon>
        <taxon>Dikarya</taxon>
        <taxon>Basidiomycota</taxon>
        <taxon>Agaricomycotina</taxon>
        <taxon>Agaricomycetes</taxon>
        <taxon>Agaricomycetidae</taxon>
        <taxon>Boletales</taxon>
        <taxon>Sclerodermatineae</taxon>
        <taxon>Sclerodermataceae</taxon>
        <taxon>Scleroderma</taxon>
    </lineage>
</organism>
<protein>
    <submittedName>
        <fullName evidence="1">Uncharacterized protein</fullName>
    </submittedName>
</protein>
<dbReference type="InParanoid" id="A0A0C3E5W1"/>
<name>A0A0C3E5W1_9AGAM</name>
<dbReference type="Proteomes" id="UP000053989">
    <property type="component" value="Unassembled WGS sequence"/>
</dbReference>
<proteinExistence type="predicted"/>
<evidence type="ECO:0000313" key="1">
    <source>
        <dbReference type="EMBL" id="KIM63829.1"/>
    </source>
</evidence>
<gene>
    <name evidence="1" type="ORF">SCLCIDRAFT_1213968</name>
</gene>
<sequence>MAPFFCSFGALTPRRCMYHDAFRDPSLAVRAPSRSFVRFNVESSCICVTLARIIPSTWLPPHPRYCMHLNAAAASPHLPESEAKPNYRDEIDCARLEAELGKLCYWGEDILVGCGDGGKDHLESNSELAPSPIKTRWRYPVLVRQEADERLI</sequence>
<evidence type="ECO:0000313" key="2">
    <source>
        <dbReference type="Proteomes" id="UP000053989"/>
    </source>
</evidence>
<reference evidence="1 2" key="1">
    <citation type="submission" date="2014-04" db="EMBL/GenBank/DDBJ databases">
        <authorList>
            <consortium name="DOE Joint Genome Institute"/>
            <person name="Kuo A."/>
            <person name="Kohler A."/>
            <person name="Nagy L.G."/>
            <person name="Floudas D."/>
            <person name="Copeland A."/>
            <person name="Barry K.W."/>
            <person name="Cichocki N."/>
            <person name="Veneault-Fourrey C."/>
            <person name="LaButti K."/>
            <person name="Lindquist E.A."/>
            <person name="Lipzen A."/>
            <person name="Lundell T."/>
            <person name="Morin E."/>
            <person name="Murat C."/>
            <person name="Sun H."/>
            <person name="Tunlid A."/>
            <person name="Henrissat B."/>
            <person name="Grigoriev I.V."/>
            <person name="Hibbett D.S."/>
            <person name="Martin F."/>
            <person name="Nordberg H.P."/>
            <person name="Cantor M.N."/>
            <person name="Hua S.X."/>
        </authorList>
    </citation>
    <scope>NUCLEOTIDE SEQUENCE [LARGE SCALE GENOMIC DNA]</scope>
    <source>
        <strain evidence="1 2">Foug A</strain>
    </source>
</reference>